<accession>A0AAU8EJT4</accession>
<evidence type="ECO:0000256" key="1">
    <source>
        <dbReference type="SAM" id="MobiDB-lite"/>
    </source>
</evidence>
<evidence type="ECO:0000313" key="2">
    <source>
        <dbReference type="EMBL" id="XCH00408.1"/>
    </source>
</evidence>
<protein>
    <submittedName>
        <fullName evidence="2">Uncharacterized protein</fullName>
    </submittedName>
</protein>
<proteinExistence type="predicted"/>
<name>A0AAU8EJT4_9CAUD</name>
<sequence>MIKEAIKSIKEIFIPKSEFIEDDVQCAIDDDVVDCQDLSEWEEDAQKYYTGVPAPDYLPEDPWFPSPVLSEKQMTIKEAHEQAIADNQILADESGSVVESSDIHQKMYEIATKGSATTLQLDPPGGSENFHEGPGGWNSGTGLRQFH</sequence>
<feature type="region of interest" description="Disordered" evidence="1">
    <location>
        <begin position="123"/>
        <end position="147"/>
    </location>
</feature>
<organism evidence="2">
    <name type="scientific">Synechococcus phage QB2</name>
    <dbReference type="NCBI Taxonomy" id="3159453"/>
    <lineage>
        <taxon>Viruses</taxon>
        <taxon>Duplodnaviria</taxon>
        <taxon>Heunggongvirae</taxon>
        <taxon>Uroviricota</taxon>
        <taxon>Caudoviricetes</taxon>
        <taxon>Pantevenvirales</taxon>
        <taxon>Kyanoviridae</taxon>
    </lineage>
</organism>
<reference evidence="2" key="1">
    <citation type="submission" date="2024-05" db="EMBL/GenBank/DDBJ databases">
        <authorList>
            <person name="Su C."/>
        </authorList>
    </citation>
    <scope>NUCLEOTIDE SEQUENCE</scope>
</reference>
<dbReference type="EMBL" id="PP861117">
    <property type="protein sequence ID" value="XCH00408.1"/>
    <property type="molecule type" value="Genomic_DNA"/>
</dbReference>